<keyword evidence="2" id="KW-0378">Hydrolase</keyword>
<dbReference type="OMA" id="LMAINCA"/>
<keyword evidence="8" id="KW-1185">Reference proteome</keyword>
<dbReference type="InterPro" id="IPR013595">
    <property type="entry name" value="Pept_S33_TAP-like_C"/>
</dbReference>
<protein>
    <recommendedName>
        <fullName evidence="9">Peptidase S33 tripeptidyl aminopeptidase-like C-terminal domain-containing protein</fullName>
    </recommendedName>
</protein>
<dbReference type="InterPro" id="IPR051601">
    <property type="entry name" value="Serine_prot/Carboxylest_S33"/>
</dbReference>
<dbReference type="Pfam" id="PF00561">
    <property type="entry name" value="Abhydrolase_1"/>
    <property type="match status" value="1"/>
</dbReference>
<name>D8QKE5_SCHCM</name>
<dbReference type="InterPro" id="IPR000073">
    <property type="entry name" value="AB_hydrolase_1"/>
</dbReference>
<feature type="domain" description="AB hydrolase-1" evidence="5">
    <location>
        <begin position="94"/>
        <end position="280"/>
    </location>
</feature>
<sequence length="682" mass="73299">MGLVTPILTLAFIVAVGALSVTGLPAIAGRDSSIEWHSCGKLDDQYGAIGDPLNITCGYYEVPLDWADGSVGTAKLAVAIYPATKSRRGTMFANPGGPGGSGVEYILEYGHNISAMTGGHYDIVSWDPRGVGHSTPGPPTCFDSDDDWEALFNGTLEVTGIEIRGNLTDGDQIDELYSHVDEMEERYKTLGASCAKAESGKTLPYLGSAAGARDMVAMAEYFDPGVQAINYWGVSYGSMLGFIFVNMFPDRVGHVILDGCMNPILYTSKPTTEYFPNDVESTDEAFAGFATGCAMAGKGSCKLAKSNNDTAADITKYVQDMFDLAHDLLESGADLSSSLTSAQARAYLYNSLYMPAHWSELDDIIYAIQESLEDIAAGPGNSTSVKRELEHAKRQLNESTHRSIGTGTAKRQISEASAHTYALEAIYCGDGVDAGNMTMRGGFDSIVWASENVSPMFGPLWGVQGNVCFAWPARAVERYTGPWNKKLKNPILVIGNTADPVTPFENAKLMADLLGDSAVLLKQDGFGHSSLAEKSTCTIDIITKYFKDGSLPSGDDTQCEIDDSVVLFPDSDVTQAGVKANLLAAAGNTATNDANASPIDEQLKDVESERDRYRTATIAVSAAAGVLLLALIASILRSARERRKYARVKNPTREGILDPAWLTDAPSRHSFTDPYDNTYEKR</sequence>
<evidence type="ECO:0000313" key="8">
    <source>
        <dbReference type="Proteomes" id="UP000007431"/>
    </source>
</evidence>
<dbReference type="Proteomes" id="UP000007431">
    <property type="component" value="Unassembled WGS sequence"/>
</dbReference>
<dbReference type="PANTHER" id="PTHR43248">
    <property type="entry name" value="2-SUCCINYL-6-HYDROXY-2,4-CYCLOHEXADIENE-1-CARBOXYLATE SYNTHASE"/>
    <property type="match status" value="1"/>
</dbReference>
<dbReference type="EMBL" id="GL377316">
    <property type="protein sequence ID" value="EFI91705.1"/>
    <property type="molecule type" value="Genomic_DNA"/>
</dbReference>
<dbReference type="RefSeq" id="XP_003026608.1">
    <property type="nucleotide sequence ID" value="XM_003026562.1"/>
</dbReference>
<evidence type="ECO:0000259" key="6">
    <source>
        <dbReference type="Pfam" id="PF08386"/>
    </source>
</evidence>
<dbReference type="GO" id="GO:0016787">
    <property type="term" value="F:hydrolase activity"/>
    <property type="evidence" value="ECO:0007669"/>
    <property type="project" value="UniProtKB-KW"/>
</dbReference>
<dbReference type="PANTHER" id="PTHR43248:SF25">
    <property type="entry name" value="AB HYDROLASE-1 DOMAIN-CONTAINING PROTEIN-RELATED"/>
    <property type="match status" value="1"/>
</dbReference>
<dbReference type="Gene3D" id="3.40.50.1820">
    <property type="entry name" value="alpha/beta hydrolase"/>
    <property type="match status" value="1"/>
</dbReference>
<keyword evidence="3" id="KW-1133">Transmembrane helix</keyword>
<dbReference type="HOGENOM" id="CLU_013364_5_1_1"/>
<evidence type="ECO:0000256" key="2">
    <source>
        <dbReference type="ARBA" id="ARBA00022801"/>
    </source>
</evidence>
<dbReference type="AlphaFoldDB" id="D8QKE5"/>
<dbReference type="VEuPathDB" id="FungiDB:SCHCODRAFT_02645035"/>
<dbReference type="InterPro" id="IPR029058">
    <property type="entry name" value="AB_hydrolase_fold"/>
</dbReference>
<dbReference type="Pfam" id="PF08386">
    <property type="entry name" value="Abhydrolase_4"/>
    <property type="match status" value="1"/>
</dbReference>
<evidence type="ECO:0000256" key="3">
    <source>
        <dbReference type="SAM" id="Phobius"/>
    </source>
</evidence>
<dbReference type="eggNOG" id="ENOG502SIH4">
    <property type="taxonomic scope" value="Eukaryota"/>
</dbReference>
<reference evidence="7 8" key="1">
    <citation type="journal article" date="2010" name="Nat. Biotechnol.">
        <title>Genome sequence of the model mushroom Schizophyllum commune.</title>
        <authorList>
            <person name="Ohm R.A."/>
            <person name="de Jong J.F."/>
            <person name="Lugones L.G."/>
            <person name="Aerts A."/>
            <person name="Kothe E."/>
            <person name="Stajich J.E."/>
            <person name="de Vries R.P."/>
            <person name="Record E."/>
            <person name="Levasseur A."/>
            <person name="Baker S.E."/>
            <person name="Bartholomew K.A."/>
            <person name="Coutinho P.M."/>
            <person name="Erdmann S."/>
            <person name="Fowler T.J."/>
            <person name="Gathman A.C."/>
            <person name="Lombard V."/>
            <person name="Henrissat B."/>
            <person name="Knabe N."/>
            <person name="Kuees U."/>
            <person name="Lilly W.W."/>
            <person name="Lindquist E."/>
            <person name="Lucas S."/>
            <person name="Magnuson J.K."/>
            <person name="Piumi F."/>
            <person name="Raudaskoski M."/>
            <person name="Salamov A."/>
            <person name="Schmutz J."/>
            <person name="Schwarze F.W.M.R."/>
            <person name="vanKuyk P.A."/>
            <person name="Horton J.S."/>
            <person name="Grigoriev I.V."/>
            <person name="Woesten H.A.B."/>
        </authorList>
    </citation>
    <scope>NUCLEOTIDE SEQUENCE [LARGE SCALE GENOMIC DNA]</scope>
    <source>
        <strain evidence="8">H4-8 / FGSC 9210</strain>
    </source>
</reference>
<evidence type="ECO:0000259" key="5">
    <source>
        <dbReference type="Pfam" id="PF00561"/>
    </source>
</evidence>
<feature type="chain" id="PRO_5003120968" description="Peptidase S33 tripeptidyl aminopeptidase-like C-terminal domain-containing protein" evidence="4">
    <location>
        <begin position="19"/>
        <end position="682"/>
    </location>
</feature>
<evidence type="ECO:0000256" key="1">
    <source>
        <dbReference type="ARBA" id="ARBA00010088"/>
    </source>
</evidence>
<dbReference type="GeneID" id="9593206"/>
<keyword evidence="3" id="KW-0472">Membrane</keyword>
<feature type="signal peptide" evidence="4">
    <location>
        <begin position="1"/>
        <end position="18"/>
    </location>
</feature>
<evidence type="ECO:0008006" key="9">
    <source>
        <dbReference type="Google" id="ProtNLM"/>
    </source>
</evidence>
<comment type="similarity">
    <text evidence="1">Belongs to the peptidase S33 family.</text>
</comment>
<dbReference type="InParanoid" id="D8QKE5"/>
<keyword evidence="3" id="KW-0812">Transmembrane</keyword>
<gene>
    <name evidence="7" type="ORF">SCHCODRAFT_238491</name>
</gene>
<dbReference type="SUPFAM" id="SSF53474">
    <property type="entry name" value="alpha/beta-Hydrolases"/>
    <property type="match status" value="1"/>
</dbReference>
<accession>D8QKE5</accession>
<dbReference type="KEGG" id="scm:SCHCO_02645035"/>
<proteinExistence type="inferred from homology"/>
<evidence type="ECO:0000256" key="4">
    <source>
        <dbReference type="SAM" id="SignalP"/>
    </source>
</evidence>
<organism evidence="8">
    <name type="scientific">Schizophyllum commune (strain H4-8 / FGSC 9210)</name>
    <name type="common">Split gill fungus</name>
    <dbReference type="NCBI Taxonomy" id="578458"/>
    <lineage>
        <taxon>Eukaryota</taxon>
        <taxon>Fungi</taxon>
        <taxon>Dikarya</taxon>
        <taxon>Basidiomycota</taxon>
        <taxon>Agaricomycotina</taxon>
        <taxon>Agaricomycetes</taxon>
        <taxon>Agaricomycetidae</taxon>
        <taxon>Agaricales</taxon>
        <taxon>Schizophyllaceae</taxon>
        <taxon>Schizophyllum</taxon>
    </lineage>
</organism>
<feature type="transmembrane region" description="Helical" evidence="3">
    <location>
        <begin position="616"/>
        <end position="636"/>
    </location>
</feature>
<feature type="domain" description="Peptidase S33 tripeptidyl aminopeptidase-like C-terminal" evidence="6">
    <location>
        <begin position="454"/>
        <end position="559"/>
    </location>
</feature>
<evidence type="ECO:0000313" key="7">
    <source>
        <dbReference type="EMBL" id="EFI91705.1"/>
    </source>
</evidence>
<dbReference type="OrthoDB" id="425534at2759"/>
<keyword evidence="4" id="KW-0732">Signal</keyword>